<accession>A0A242KAN9</accession>
<sequence>MNDKTKSRQRKGREPSEKVVFIRGNVRGRLLASKLWNLLIIRRVVATTILRNFRNSASHWLASSQSKERLGVIR</sequence>
<organism evidence="1">
    <name type="scientific">Candidatus Enterococcus clewellii</name>
    <dbReference type="NCBI Taxonomy" id="1834193"/>
    <lineage>
        <taxon>Bacteria</taxon>
        <taxon>Bacillati</taxon>
        <taxon>Bacillota</taxon>
        <taxon>Bacilli</taxon>
        <taxon>Lactobacillales</taxon>
        <taxon>Enterococcaceae</taxon>
        <taxon>Enterococcus</taxon>
    </lineage>
</organism>
<dbReference type="RefSeq" id="WP_139843786.1">
    <property type="nucleotide sequence ID" value="NZ_CP147247.1"/>
</dbReference>
<dbReference type="AlphaFoldDB" id="A0A242KAN9"/>
<reference evidence="1" key="1">
    <citation type="submission" date="2017-05" db="EMBL/GenBank/DDBJ databases">
        <title>The Genome Sequence of Enterococcus sp. 9E7_DIV0242.</title>
        <authorList>
            <consortium name="The Broad Institute Genomics Platform"/>
            <consortium name="The Broad Institute Genomic Center for Infectious Diseases"/>
            <person name="Earl A."/>
            <person name="Manson A."/>
            <person name="Schwartman J."/>
            <person name="Gilmore M."/>
            <person name="Abouelleil A."/>
            <person name="Cao P."/>
            <person name="Chapman S."/>
            <person name="Cusick C."/>
            <person name="Shea T."/>
            <person name="Young S."/>
            <person name="Neafsey D."/>
            <person name="Nusbaum C."/>
            <person name="Birren B."/>
        </authorList>
    </citation>
    <scope>NUCLEOTIDE SEQUENCE [LARGE SCALE GENOMIC DNA]</scope>
    <source>
        <strain evidence="1">9E7_DIV0242</strain>
    </source>
</reference>
<gene>
    <name evidence="1" type="ORF">A5888_000045</name>
    <name evidence="2" type="ORF">A5888_004301</name>
</gene>
<proteinExistence type="predicted"/>
<evidence type="ECO:0000313" key="2">
    <source>
        <dbReference type="EMBL" id="WYJ92512.1"/>
    </source>
</evidence>
<evidence type="ECO:0000313" key="1">
    <source>
        <dbReference type="EMBL" id="OTP18233.1"/>
    </source>
</evidence>
<reference evidence="2" key="3">
    <citation type="submission" date="2024-03" db="EMBL/GenBank/DDBJ databases">
        <title>The Genome Sequence of Enterococcus sp. DIV0242b.</title>
        <authorList>
            <consortium name="The Broad Institute Genomics Platform"/>
            <consortium name="The Broad Institute Microbial Omics Core"/>
            <consortium name="The Broad Institute Genomic Center for Infectious Diseases"/>
            <person name="Earl A."/>
            <person name="Manson A."/>
            <person name="Gilmore M."/>
            <person name="Schwartman J."/>
            <person name="Shea T."/>
            <person name="Abouelleil A."/>
            <person name="Cao P."/>
            <person name="Chapman S."/>
            <person name="Cusick C."/>
            <person name="Young S."/>
            <person name="Neafsey D."/>
            <person name="Nusbaum C."/>
            <person name="Birren B."/>
        </authorList>
    </citation>
    <scope>NUCLEOTIDE SEQUENCE</scope>
    <source>
        <strain evidence="2">9E7_DIV0242</strain>
    </source>
</reference>
<dbReference type="EMBL" id="CP147247">
    <property type="protein sequence ID" value="WYJ92512.1"/>
    <property type="molecule type" value="Genomic_DNA"/>
</dbReference>
<dbReference type="Proteomes" id="UP000195141">
    <property type="component" value="Chromosome"/>
</dbReference>
<protein>
    <submittedName>
        <fullName evidence="1">Uncharacterized protein</fullName>
    </submittedName>
</protein>
<evidence type="ECO:0000313" key="3">
    <source>
        <dbReference type="Proteomes" id="UP000195141"/>
    </source>
</evidence>
<reference evidence="2" key="2">
    <citation type="submission" date="2017-05" db="EMBL/GenBank/DDBJ databases">
        <authorList>
            <consortium name="The Broad Institute Genomics Platform"/>
            <consortium name="The Broad Institute Genomic Center for Infectious Diseases"/>
            <person name="Earl A."/>
            <person name="Manson A."/>
            <person name="Schwartman J."/>
            <person name="Gilmore M."/>
            <person name="Abouelleil A."/>
            <person name="Cao P."/>
            <person name="Chapman S."/>
            <person name="Cusick C."/>
            <person name="Shea T."/>
            <person name="Young S."/>
            <person name="Neafsey D."/>
            <person name="Nusbaum C."/>
            <person name="Birren B."/>
        </authorList>
    </citation>
    <scope>NUCLEOTIDE SEQUENCE</scope>
    <source>
        <strain evidence="2">9E7_DIV0242</strain>
    </source>
</reference>
<name>A0A242KAN9_9ENTE</name>
<keyword evidence="3" id="KW-1185">Reference proteome</keyword>
<dbReference type="EMBL" id="NGMM01000001">
    <property type="protein sequence ID" value="OTP18233.1"/>
    <property type="molecule type" value="Genomic_DNA"/>
</dbReference>